<dbReference type="InterPro" id="IPR017150">
    <property type="entry name" value="Pept_M20_glutamate_carboxypep"/>
</dbReference>
<accession>A0A0A8XB43</accession>
<evidence type="ECO:0000313" key="6">
    <source>
        <dbReference type="Proteomes" id="UP000031014"/>
    </source>
</evidence>
<comment type="caution">
    <text evidence="5">The sequence shown here is derived from an EMBL/GenBank/DDBJ whole genome shotgun (WGS) entry which is preliminary data.</text>
</comment>
<dbReference type="PIRSF" id="PIRSF037238">
    <property type="entry name" value="Carboxypeptidase_G2"/>
    <property type="match status" value="1"/>
</dbReference>
<dbReference type="GO" id="GO:0004180">
    <property type="term" value="F:carboxypeptidase activity"/>
    <property type="evidence" value="ECO:0007669"/>
    <property type="project" value="UniProtKB-KW"/>
</dbReference>
<dbReference type="STRING" id="1321606.SAMD00020551_4440"/>
<gene>
    <name evidence="5" type="ORF">SAMD00020551_4440</name>
</gene>
<feature type="active site" evidence="3">
    <location>
        <position position="84"/>
    </location>
</feature>
<feature type="domain" description="Peptidase M20 dimerisation" evidence="4">
    <location>
        <begin position="178"/>
        <end position="269"/>
    </location>
</feature>
<dbReference type="OrthoDB" id="9783294at2"/>
<keyword evidence="2" id="KW-0378">Hydrolase</keyword>
<evidence type="ECO:0000313" key="5">
    <source>
        <dbReference type="EMBL" id="GAM16252.1"/>
    </source>
</evidence>
<dbReference type="EMBL" id="BASE01000113">
    <property type="protein sequence ID" value="GAM16252.1"/>
    <property type="molecule type" value="Genomic_DNA"/>
</dbReference>
<proteinExistence type="predicted"/>
<dbReference type="SUPFAM" id="SSF53187">
    <property type="entry name" value="Zn-dependent exopeptidases"/>
    <property type="match status" value="1"/>
</dbReference>
<keyword evidence="6" id="KW-1185">Reference proteome</keyword>
<sequence>MDSIRQFMEDHLQEIIEDIKFLVECDSPSLNKKLMDECGERIQELLYRYFGKRAEVLEEEKFGNHLKFEYGERDETILILSHFDTVWEPGDLEFKIEGDRAYGPGILDMKGGLVQAIWAIIAIKELKIPFSKKIVFLFTSDEEVSSPTSRYVIEEIAKDCDYALVTEPPVVRTGALKTERKGSARYYIDITGKAAHAGNNHHEGVSAIQEAAKAIDFLESLTDYEVGTTVNVGFVKGGGKLNVVADHAEIGIDVRAGTSEEQERIDEIIHGLTPFTEGTSLDVRGGVSRPPMERNQDTKDLFQTAKEAAKEEGIKLKEASVGGGSDGNLTASMGVPTLDGLGTIGDGIHARNEHIIISSIPERAAFFSNLLIGIGTNDGEA</sequence>
<evidence type="ECO:0000259" key="4">
    <source>
        <dbReference type="Pfam" id="PF07687"/>
    </source>
</evidence>
<reference evidence="5 6" key="1">
    <citation type="submission" date="2013-06" db="EMBL/GenBank/DDBJ databases">
        <title>Whole genome shotgun sequence of Bacillus selenatarsenatis SF-1.</title>
        <authorList>
            <person name="Kuroda M."/>
            <person name="Sei K."/>
            <person name="Yamashita M."/>
            <person name="Ike M."/>
        </authorList>
    </citation>
    <scope>NUCLEOTIDE SEQUENCE [LARGE SCALE GENOMIC DNA]</scope>
    <source>
        <strain evidence="5 6">SF-1</strain>
    </source>
</reference>
<dbReference type="Gene3D" id="3.40.630.10">
    <property type="entry name" value="Zn peptidases"/>
    <property type="match status" value="1"/>
</dbReference>
<evidence type="ECO:0000256" key="2">
    <source>
        <dbReference type="ARBA" id="ARBA00022801"/>
    </source>
</evidence>
<protein>
    <submittedName>
        <fullName evidence="5">Carboxypeptidase G2</fullName>
    </submittedName>
</protein>
<dbReference type="Pfam" id="PF07687">
    <property type="entry name" value="M20_dimer"/>
    <property type="match status" value="1"/>
</dbReference>
<dbReference type="GO" id="GO:0046872">
    <property type="term" value="F:metal ion binding"/>
    <property type="evidence" value="ECO:0007669"/>
    <property type="project" value="UniProtKB-KW"/>
</dbReference>
<dbReference type="InterPro" id="IPR011650">
    <property type="entry name" value="Peptidase_M20_dimer"/>
</dbReference>
<dbReference type="Proteomes" id="UP000031014">
    <property type="component" value="Unassembled WGS sequence"/>
</dbReference>
<dbReference type="CDD" id="cd03885">
    <property type="entry name" value="M20_CPDG2"/>
    <property type="match status" value="1"/>
</dbReference>
<organism evidence="5 6">
    <name type="scientific">Mesobacillus selenatarsenatis (strain DSM 18680 / JCM 14380 / FERM P-15431 / SF-1)</name>
    <dbReference type="NCBI Taxonomy" id="1321606"/>
    <lineage>
        <taxon>Bacteria</taxon>
        <taxon>Bacillati</taxon>
        <taxon>Bacillota</taxon>
        <taxon>Bacilli</taxon>
        <taxon>Bacillales</taxon>
        <taxon>Bacillaceae</taxon>
        <taxon>Mesobacillus</taxon>
    </lineage>
</organism>
<dbReference type="Gene3D" id="3.30.70.360">
    <property type="match status" value="1"/>
</dbReference>
<evidence type="ECO:0000256" key="3">
    <source>
        <dbReference type="PIRSR" id="PIRSR037238-1"/>
    </source>
</evidence>
<name>A0A0A8XB43_MESS1</name>
<dbReference type="PANTHER" id="PTHR43808:SF9">
    <property type="entry name" value="BLL0789 PROTEIN"/>
    <property type="match status" value="1"/>
</dbReference>
<dbReference type="PANTHER" id="PTHR43808">
    <property type="entry name" value="ACETYLORNITHINE DEACETYLASE"/>
    <property type="match status" value="1"/>
</dbReference>
<keyword evidence="5" id="KW-0121">Carboxypeptidase</keyword>
<dbReference type="InterPro" id="IPR002933">
    <property type="entry name" value="Peptidase_M20"/>
</dbReference>
<dbReference type="InterPro" id="IPR036264">
    <property type="entry name" value="Bact_exopeptidase_dim_dom"/>
</dbReference>
<keyword evidence="1" id="KW-0479">Metal-binding</keyword>
<dbReference type="SUPFAM" id="SSF55031">
    <property type="entry name" value="Bacterial exopeptidase dimerisation domain"/>
    <property type="match status" value="1"/>
</dbReference>
<keyword evidence="5" id="KW-0645">Protease</keyword>
<evidence type="ECO:0000256" key="1">
    <source>
        <dbReference type="ARBA" id="ARBA00022723"/>
    </source>
</evidence>
<dbReference type="Pfam" id="PF01546">
    <property type="entry name" value="Peptidase_M20"/>
    <property type="match status" value="1"/>
</dbReference>
<dbReference type="AlphaFoldDB" id="A0A0A8XB43"/>
<feature type="active site" description="Proton acceptor" evidence="3">
    <location>
        <position position="142"/>
    </location>
</feature>
<dbReference type="InterPro" id="IPR050072">
    <property type="entry name" value="Peptidase_M20A"/>
</dbReference>